<accession>A0AAV7K4N2</accession>
<sequence>MCFCPELIDELGIRPKALDLVKDQDLYSIIVSCTERDKNDRVTIPTLLNNELFQEQEIHMEVPHLLSKANTDSSVVCAQEIVRMIDKYSMAKFLTCWDTEDESLAFSNPHLTKAENKAWLATDQKGPRVVRPQPTNREALISLAVTADWKFSVALLPP</sequence>
<organism evidence="1 2">
    <name type="scientific">Oopsacas minuta</name>
    <dbReference type="NCBI Taxonomy" id="111878"/>
    <lineage>
        <taxon>Eukaryota</taxon>
        <taxon>Metazoa</taxon>
        <taxon>Porifera</taxon>
        <taxon>Hexactinellida</taxon>
        <taxon>Hexasterophora</taxon>
        <taxon>Lyssacinosida</taxon>
        <taxon>Leucopsacidae</taxon>
        <taxon>Oopsacas</taxon>
    </lineage>
</organism>
<dbReference type="AlphaFoldDB" id="A0AAV7K4N2"/>
<comment type="caution">
    <text evidence="1">The sequence shown here is derived from an EMBL/GenBank/DDBJ whole genome shotgun (WGS) entry which is preliminary data.</text>
</comment>
<evidence type="ECO:0000313" key="1">
    <source>
        <dbReference type="EMBL" id="KAI6656203.1"/>
    </source>
</evidence>
<gene>
    <name evidence="1" type="ORF">LOD99_1536</name>
</gene>
<protein>
    <submittedName>
        <fullName evidence="1">Uncharacterized protein</fullName>
    </submittedName>
</protein>
<keyword evidence="2" id="KW-1185">Reference proteome</keyword>
<dbReference type="EMBL" id="JAKMXF010000155">
    <property type="protein sequence ID" value="KAI6656203.1"/>
    <property type="molecule type" value="Genomic_DNA"/>
</dbReference>
<name>A0AAV7K4N2_9METZ</name>
<proteinExistence type="predicted"/>
<reference evidence="1 2" key="1">
    <citation type="journal article" date="2023" name="BMC Biol.">
        <title>The compact genome of the sponge Oopsacas minuta (Hexactinellida) is lacking key metazoan core genes.</title>
        <authorList>
            <person name="Santini S."/>
            <person name="Schenkelaars Q."/>
            <person name="Jourda C."/>
            <person name="Duchesne M."/>
            <person name="Belahbib H."/>
            <person name="Rocher C."/>
            <person name="Selva M."/>
            <person name="Riesgo A."/>
            <person name="Vervoort M."/>
            <person name="Leys S.P."/>
            <person name="Kodjabachian L."/>
            <person name="Le Bivic A."/>
            <person name="Borchiellini C."/>
            <person name="Claverie J.M."/>
            <person name="Renard E."/>
        </authorList>
    </citation>
    <scope>NUCLEOTIDE SEQUENCE [LARGE SCALE GENOMIC DNA]</scope>
    <source>
        <strain evidence="1">SPO-2</strain>
    </source>
</reference>
<evidence type="ECO:0000313" key="2">
    <source>
        <dbReference type="Proteomes" id="UP001165289"/>
    </source>
</evidence>
<dbReference type="Proteomes" id="UP001165289">
    <property type="component" value="Unassembled WGS sequence"/>
</dbReference>